<accession>A0A395HK13</accession>
<protein>
    <recommendedName>
        <fullName evidence="4">Protein kinase domain-containing protein</fullName>
    </recommendedName>
</protein>
<dbReference type="GeneID" id="37202175"/>
<dbReference type="EMBL" id="KZ824321">
    <property type="protein sequence ID" value="RAL07956.1"/>
    <property type="molecule type" value="Genomic_DNA"/>
</dbReference>
<dbReference type="VEuPathDB" id="FungiDB:BO97DRAFT_437969"/>
<dbReference type="OrthoDB" id="4062651at2759"/>
<evidence type="ECO:0000256" key="1">
    <source>
        <dbReference type="SAM" id="MobiDB-lite"/>
    </source>
</evidence>
<evidence type="ECO:0000313" key="2">
    <source>
        <dbReference type="EMBL" id="RAL07956.1"/>
    </source>
</evidence>
<dbReference type="AlphaFoldDB" id="A0A395HK13"/>
<dbReference type="SUPFAM" id="SSF56112">
    <property type="entry name" value="Protein kinase-like (PK-like)"/>
    <property type="match status" value="1"/>
</dbReference>
<sequence>MVRPVTQIDPFKAHPQPTTPREPNQDRKKSKVTPSQIDCSQSIQKQPQISRLPVTTWGSPWIKFKERFTCEIAGPTIVAENIKNPSKIIHIREFSKHKADLWIDVLRCTYHPNIVYASEIFRDHGLTYFVVDDYPLTLENLVACNILPSELQLASILRQIAALEHCTRRQLNQSHTQSIRFIADITMLLMQKYLKPGGVIGIDNLHWQSEALEFLSATASVVNVQDLKRLSLFKKHQCSKDSLLTLTRLAFYTTKTWILKEYLR</sequence>
<dbReference type="Proteomes" id="UP000248961">
    <property type="component" value="Unassembled WGS sequence"/>
</dbReference>
<evidence type="ECO:0008006" key="4">
    <source>
        <dbReference type="Google" id="ProtNLM"/>
    </source>
</evidence>
<organism evidence="2 3">
    <name type="scientific">Aspergillus homomorphus (strain CBS 101889)</name>
    <dbReference type="NCBI Taxonomy" id="1450537"/>
    <lineage>
        <taxon>Eukaryota</taxon>
        <taxon>Fungi</taxon>
        <taxon>Dikarya</taxon>
        <taxon>Ascomycota</taxon>
        <taxon>Pezizomycotina</taxon>
        <taxon>Eurotiomycetes</taxon>
        <taxon>Eurotiomycetidae</taxon>
        <taxon>Eurotiales</taxon>
        <taxon>Aspergillaceae</taxon>
        <taxon>Aspergillus</taxon>
        <taxon>Aspergillus subgen. Circumdati</taxon>
    </lineage>
</organism>
<proteinExistence type="predicted"/>
<name>A0A395HK13_ASPHC</name>
<reference evidence="2 3" key="1">
    <citation type="submission" date="2018-02" db="EMBL/GenBank/DDBJ databases">
        <title>The genomes of Aspergillus section Nigri reveals drivers in fungal speciation.</title>
        <authorList>
            <consortium name="DOE Joint Genome Institute"/>
            <person name="Vesth T.C."/>
            <person name="Nybo J."/>
            <person name="Theobald S."/>
            <person name="Brandl J."/>
            <person name="Frisvad J.C."/>
            <person name="Nielsen K.F."/>
            <person name="Lyhne E.K."/>
            <person name="Kogle M.E."/>
            <person name="Kuo A."/>
            <person name="Riley R."/>
            <person name="Clum A."/>
            <person name="Nolan M."/>
            <person name="Lipzen A."/>
            <person name="Salamov A."/>
            <person name="Henrissat B."/>
            <person name="Wiebenga A."/>
            <person name="De vries R.P."/>
            <person name="Grigoriev I.V."/>
            <person name="Mortensen U.H."/>
            <person name="Andersen M.R."/>
            <person name="Baker S.E."/>
        </authorList>
    </citation>
    <scope>NUCLEOTIDE SEQUENCE [LARGE SCALE GENOMIC DNA]</scope>
    <source>
        <strain evidence="2 3">CBS 101889</strain>
    </source>
</reference>
<keyword evidence="3" id="KW-1185">Reference proteome</keyword>
<feature type="region of interest" description="Disordered" evidence="1">
    <location>
        <begin position="1"/>
        <end position="40"/>
    </location>
</feature>
<gene>
    <name evidence="2" type="ORF">BO97DRAFT_437969</name>
</gene>
<dbReference type="RefSeq" id="XP_025547110.1">
    <property type="nucleotide sequence ID" value="XM_025697886.1"/>
</dbReference>
<evidence type="ECO:0000313" key="3">
    <source>
        <dbReference type="Proteomes" id="UP000248961"/>
    </source>
</evidence>
<dbReference type="STRING" id="1450537.A0A395HK13"/>
<dbReference type="InterPro" id="IPR011009">
    <property type="entry name" value="Kinase-like_dom_sf"/>
</dbReference>